<organism evidence="1 2">
    <name type="scientific">Gossypium anomalum</name>
    <dbReference type="NCBI Taxonomy" id="47600"/>
    <lineage>
        <taxon>Eukaryota</taxon>
        <taxon>Viridiplantae</taxon>
        <taxon>Streptophyta</taxon>
        <taxon>Embryophyta</taxon>
        <taxon>Tracheophyta</taxon>
        <taxon>Spermatophyta</taxon>
        <taxon>Magnoliopsida</taxon>
        <taxon>eudicotyledons</taxon>
        <taxon>Gunneridae</taxon>
        <taxon>Pentapetalae</taxon>
        <taxon>rosids</taxon>
        <taxon>malvids</taxon>
        <taxon>Malvales</taxon>
        <taxon>Malvaceae</taxon>
        <taxon>Malvoideae</taxon>
        <taxon>Gossypium</taxon>
    </lineage>
</organism>
<sequence length="52" mass="5796">MGSGAGYIGGRVRLYREDDSVTWRPLVEISRGKPTLRCHSTVFQKLLALSNC</sequence>
<dbReference type="EMBL" id="JAHUZN010000001">
    <property type="protein sequence ID" value="KAG8502589.1"/>
    <property type="molecule type" value="Genomic_DNA"/>
</dbReference>
<comment type="caution">
    <text evidence="1">The sequence shown here is derived from an EMBL/GenBank/DDBJ whole genome shotgun (WGS) entry which is preliminary data.</text>
</comment>
<dbReference type="AlphaFoldDB" id="A0A8J5Z9S8"/>
<reference evidence="1 2" key="1">
    <citation type="journal article" date="2021" name="bioRxiv">
        <title>The Gossypium anomalum genome as a resource for cotton improvement and evolutionary analysis of hybrid incompatibility.</title>
        <authorList>
            <person name="Grover C.E."/>
            <person name="Yuan D."/>
            <person name="Arick M.A."/>
            <person name="Miller E.R."/>
            <person name="Hu G."/>
            <person name="Peterson D.G."/>
            <person name="Wendel J.F."/>
            <person name="Udall J.A."/>
        </authorList>
    </citation>
    <scope>NUCLEOTIDE SEQUENCE [LARGE SCALE GENOMIC DNA]</scope>
    <source>
        <strain evidence="1">JFW-Udall</strain>
        <tissue evidence="1">Leaf</tissue>
    </source>
</reference>
<keyword evidence="2" id="KW-1185">Reference proteome</keyword>
<dbReference type="OrthoDB" id="10450220at2759"/>
<accession>A0A8J5Z9S8</accession>
<name>A0A8J5Z9S8_9ROSI</name>
<protein>
    <submittedName>
        <fullName evidence="1">Uncharacterized protein</fullName>
    </submittedName>
</protein>
<proteinExistence type="predicted"/>
<evidence type="ECO:0000313" key="1">
    <source>
        <dbReference type="EMBL" id="KAG8502589.1"/>
    </source>
</evidence>
<evidence type="ECO:0000313" key="2">
    <source>
        <dbReference type="Proteomes" id="UP000701853"/>
    </source>
</evidence>
<gene>
    <name evidence="1" type="ORF">CXB51_000043</name>
</gene>
<dbReference type="Proteomes" id="UP000701853">
    <property type="component" value="Chromosome 1"/>
</dbReference>